<evidence type="ECO:0000313" key="3">
    <source>
        <dbReference type="Proteomes" id="UP000305939"/>
    </source>
</evidence>
<feature type="signal peptide" evidence="1">
    <location>
        <begin position="1"/>
        <end position="22"/>
    </location>
</feature>
<name>A0A4S3M1T6_9FLAO</name>
<keyword evidence="3" id="KW-1185">Reference proteome</keyword>
<evidence type="ECO:0000313" key="2">
    <source>
        <dbReference type="EMBL" id="THD69074.1"/>
    </source>
</evidence>
<dbReference type="EMBL" id="SSMC01000001">
    <property type="protein sequence ID" value="THD69074.1"/>
    <property type="molecule type" value="Genomic_DNA"/>
</dbReference>
<organism evidence="2 3">
    <name type="scientific">Robertkochia marina</name>
    <dbReference type="NCBI Taxonomy" id="1227945"/>
    <lineage>
        <taxon>Bacteria</taxon>
        <taxon>Pseudomonadati</taxon>
        <taxon>Bacteroidota</taxon>
        <taxon>Flavobacteriia</taxon>
        <taxon>Flavobacteriales</taxon>
        <taxon>Flavobacteriaceae</taxon>
        <taxon>Robertkochia</taxon>
    </lineage>
</organism>
<dbReference type="Proteomes" id="UP000305939">
    <property type="component" value="Unassembled WGS sequence"/>
</dbReference>
<sequence length="281" mass="33528">MKTINTLLLLVTAFTFTGFSFAQVQEEDNQYYLIVSYNNFNLEKEDFDMNRWLELEKEYRTKVVNNNEYIRNFGTYTHNLTDDSSEVLHLFLVQGWDNIRKMQEVEGELRRKAWPDQEERRAFFRELNSFYTWEHSDEIYYMLPGVSKDLVNDATVVNMRVHHTKRPLGPASNMEEFMALNEWYTQEILAENEFVKAYTPFSHAWGSSGTEYLEIWVYDSMEDMGKAGKRTNEIMRANKTEEELNELEDKWMKYFNPGHSDYIYTHHPELNKAKMNLQASN</sequence>
<feature type="chain" id="PRO_5020460514" description="NIPSNAP family containing protein" evidence="1">
    <location>
        <begin position="23"/>
        <end position="281"/>
    </location>
</feature>
<evidence type="ECO:0008006" key="4">
    <source>
        <dbReference type="Google" id="ProtNLM"/>
    </source>
</evidence>
<dbReference type="AlphaFoldDB" id="A0A4S3M1T6"/>
<comment type="caution">
    <text evidence="2">The sequence shown here is derived from an EMBL/GenBank/DDBJ whole genome shotgun (WGS) entry which is preliminary data.</text>
</comment>
<evidence type="ECO:0000256" key="1">
    <source>
        <dbReference type="SAM" id="SignalP"/>
    </source>
</evidence>
<reference evidence="2 3" key="1">
    <citation type="submission" date="2019-04" db="EMBL/GenBank/DDBJ databases">
        <title>Draft genome sequence of Robertkochia marina CC-AMO-30D.</title>
        <authorList>
            <person name="Hameed A."/>
            <person name="Lin S.-Y."/>
            <person name="Shahina M."/>
            <person name="Lai W.-A."/>
            <person name="Young C.-C."/>
        </authorList>
    </citation>
    <scope>NUCLEOTIDE SEQUENCE [LARGE SCALE GENOMIC DNA]</scope>
    <source>
        <strain evidence="2 3">CC-AMO-30D</strain>
    </source>
</reference>
<dbReference type="OrthoDB" id="1445639at2"/>
<keyword evidence="1" id="KW-0732">Signal</keyword>
<protein>
    <recommendedName>
        <fullName evidence="4">NIPSNAP family containing protein</fullName>
    </recommendedName>
</protein>
<gene>
    <name evidence="2" type="ORF">E7Z59_01735</name>
</gene>
<dbReference type="RefSeq" id="WP_136334564.1">
    <property type="nucleotide sequence ID" value="NZ_QXMP01000004.1"/>
</dbReference>
<accession>A0A4S3M1T6</accession>
<proteinExistence type="predicted"/>